<feature type="transmembrane region" description="Helical" evidence="1">
    <location>
        <begin position="127"/>
        <end position="149"/>
    </location>
</feature>
<sequence length="289" mass="32656">MFLYTTGTNALEEAFPEEEKKPEQVREHLLPEESINLSSASLSSLTGVTTDGLPLLQFPPESAIAQSWSQNSRSLHWKVWLATVFLVSAPVFFEAPLVRFAPWLSIVLTVGWLSISRQLRENPQNQLWGSLLWGFSLTWFCGAIYWGWLRSEPSWHLPIEAIALPWAIWAVSQTPNQSQYRVGGWFYLGSLFGTSITDLYFYLVNLFPHWRAIMRVESDPAQVQPIFQSALSQVQTSWGMAWALGLAAVLLLLGSRAMRSHQVCYWAFAGAVFGTIFVDLLFAVLAYFA</sequence>
<comment type="caution">
    <text evidence="2">The sequence shown here is derived from an EMBL/GenBank/DDBJ whole genome shotgun (WGS) entry which is preliminary data.</text>
</comment>
<dbReference type="Pfam" id="PF11318">
    <property type="entry name" value="DUF3120"/>
    <property type="match status" value="1"/>
</dbReference>
<dbReference type="EMBL" id="JAZBJZ010000022">
    <property type="protein sequence ID" value="MEE3716588.1"/>
    <property type="molecule type" value="Genomic_DNA"/>
</dbReference>
<dbReference type="InterPro" id="IPR021468">
    <property type="entry name" value="DUF3120"/>
</dbReference>
<proteinExistence type="predicted"/>
<evidence type="ECO:0000313" key="3">
    <source>
        <dbReference type="Proteomes" id="UP001333818"/>
    </source>
</evidence>
<protein>
    <submittedName>
        <fullName evidence="2">DUF3120 domain-containing protein</fullName>
    </submittedName>
</protein>
<dbReference type="RefSeq" id="WP_330483017.1">
    <property type="nucleotide sequence ID" value="NZ_JAZBJZ010000022.1"/>
</dbReference>
<dbReference type="AlphaFoldDB" id="A0AAW9Q067"/>
<feature type="transmembrane region" description="Helical" evidence="1">
    <location>
        <begin position="155"/>
        <end position="172"/>
    </location>
</feature>
<feature type="transmembrane region" description="Helical" evidence="1">
    <location>
        <begin position="265"/>
        <end position="288"/>
    </location>
</feature>
<name>A0AAW9Q067_9CYAN</name>
<evidence type="ECO:0000313" key="2">
    <source>
        <dbReference type="EMBL" id="MEE3716588.1"/>
    </source>
</evidence>
<feature type="transmembrane region" description="Helical" evidence="1">
    <location>
        <begin position="99"/>
        <end position="115"/>
    </location>
</feature>
<keyword evidence="1" id="KW-0812">Transmembrane</keyword>
<keyword evidence="1" id="KW-1133">Transmembrane helix</keyword>
<reference evidence="2" key="1">
    <citation type="submission" date="2024-01" db="EMBL/GenBank/DDBJ databases">
        <title>Bank of Algae and Cyanobacteria of the Azores (BACA) strain genomes.</title>
        <authorList>
            <person name="Luz R."/>
            <person name="Cordeiro R."/>
            <person name="Fonseca A."/>
            <person name="Goncalves V."/>
        </authorList>
    </citation>
    <scope>NUCLEOTIDE SEQUENCE</scope>
    <source>
        <strain evidence="2">BACA0141</strain>
    </source>
</reference>
<dbReference type="Proteomes" id="UP001333818">
    <property type="component" value="Unassembled WGS sequence"/>
</dbReference>
<organism evidence="2 3">
    <name type="scientific">Tumidithrix elongata BACA0141</name>
    <dbReference type="NCBI Taxonomy" id="2716417"/>
    <lineage>
        <taxon>Bacteria</taxon>
        <taxon>Bacillati</taxon>
        <taxon>Cyanobacteriota</taxon>
        <taxon>Cyanophyceae</taxon>
        <taxon>Pseudanabaenales</taxon>
        <taxon>Pseudanabaenaceae</taxon>
        <taxon>Tumidithrix</taxon>
        <taxon>Tumidithrix elongata</taxon>
    </lineage>
</organism>
<keyword evidence="1" id="KW-0472">Membrane</keyword>
<feature type="transmembrane region" description="Helical" evidence="1">
    <location>
        <begin position="75"/>
        <end position="93"/>
    </location>
</feature>
<feature type="transmembrane region" description="Helical" evidence="1">
    <location>
        <begin position="184"/>
        <end position="203"/>
    </location>
</feature>
<evidence type="ECO:0000256" key="1">
    <source>
        <dbReference type="SAM" id="Phobius"/>
    </source>
</evidence>
<gene>
    <name evidence="2" type="ORF">V2H45_07515</name>
</gene>
<feature type="transmembrane region" description="Helical" evidence="1">
    <location>
        <begin position="236"/>
        <end position="253"/>
    </location>
</feature>
<accession>A0AAW9Q067</accession>
<keyword evidence="3" id="KW-1185">Reference proteome</keyword>